<protein>
    <submittedName>
        <fullName evidence="1">Uncharacterized protein</fullName>
    </submittedName>
</protein>
<keyword evidence="2" id="KW-1185">Reference proteome</keyword>
<sequence>YKIFSAKEMLAPSITTEPYAGVAPSALGESFHCCVNEKGRPIEAAPDVVAKLFELHGGKA</sequence>
<reference evidence="1 2" key="1">
    <citation type="submission" date="2024-03" db="EMBL/GenBank/DDBJ databases">
        <title>First Report of Pectobacterium brasiliscabiei causing potato scab in china.</title>
        <authorList>
            <person name="Handique U."/>
        </authorList>
    </citation>
    <scope>NUCLEOTIDE SEQUENCE [LARGE SCALE GENOMIC DNA]</scope>
    <source>
        <strain evidence="1 2">ZRIMU1503</strain>
    </source>
</reference>
<dbReference type="Proteomes" id="UP001365781">
    <property type="component" value="Unassembled WGS sequence"/>
</dbReference>
<accession>A0ABU8GW61</accession>
<proteinExistence type="predicted"/>
<gene>
    <name evidence="1" type="ORF">WB403_50910</name>
</gene>
<comment type="caution">
    <text evidence="1">The sequence shown here is derived from an EMBL/GenBank/DDBJ whole genome shotgun (WGS) entry which is preliminary data.</text>
</comment>
<name>A0ABU8GW61_9ACTN</name>
<feature type="non-terminal residue" evidence="1">
    <location>
        <position position="1"/>
    </location>
</feature>
<dbReference type="RefSeq" id="WP_336559276.1">
    <property type="nucleotide sequence ID" value="NZ_JBBAYM010000611.1"/>
</dbReference>
<evidence type="ECO:0000313" key="2">
    <source>
        <dbReference type="Proteomes" id="UP001365781"/>
    </source>
</evidence>
<evidence type="ECO:0000313" key="1">
    <source>
        <dbReference type="EMBL" id="MEI5617423.1"/>
    </source>
</evidence>
<organism evidence="1 2">
    <name type="scientific">Streptomyces brasiliscabiei</name>
    <dbReference type="NCBI Taxonomy" id="2736302"/>
    <lineage>
        <taxon>Bacteria</taxon>
        <taxon>Bacillati</taxon>
        <taxon>Actinomycetota</taxon>
        <taxon>Actinomycetes</taxon>
        <taxon>Kitasatosporales</taxon>
        <taxon>Streptomycetaceae</taxon>
        <taxon>Streptomyces</taxon>
    </lineage>
</organism>
<dbReference type="EMBL" id="JBBAYM010000611">
    <property type="protein sequence ID" value="MEI5617423.1"/>
    <property type="molecule type" value="Genomic_DNA"/>
</dbReference>